<dbReference type="CDD" id="cd02440">
    <property type="entry name" value="AdoMet_MTases"/>
    <property type="match status" value="1"/>
</dbReference>
<protein>
    <submittedName>
        <fullName evidence="1">Uncharacterized protein</fullName>
    </submittedName>
</protein>
<accession>B7G8D4</accession>
<keyword evidence="2" id="KW-1185">Reference proteome</keyword>
<dbReference type="OrthoDB" id="2099474at2759"/>
<dbReference type="InParanoid" id="B7G8D4"/>
<dbReference type="eggNOG" id="ENOG502SAS9">
    <property type="taxonomic scope" value="Eukaryota"/>
</dbReference>
<reference evidence="2" key="2">
    <citation type="submission" date="2008-08" db="EMBL/GenBank/DDBJ databases">
        <authorList>
            <consortium name="Diatom Consortium"/>
            <person name="Grigoriev I."/>
            <person name="Grimwood J."/>
            <person name="Kuo A."/>
            <person name="Otillar R.P."/>
            <person name="Salamov A."/>
            <person name="Detter J.C."/>
            <person name="Lindquist E."/>
            <person name="Shapiro H."/>
            <person name="Lucas S."/>
            <person name="Glavina del Rio T."/>
            <person name="Pitluck S."/>
            <person name="Rokhsar D."/>
            <person name="Bowler C."/>
        </authorList>
    </citation>
    <scope>GENOME REANNOTATION</scope>
    <source>
        <strain evidence="2">CCAP 1055/1</strain>
    </source>
</reference>
<dbReference type="SUPFAM" id="SSF53335">
    <property type="entry name" value="S-adenosyl-L-methionine-dependent methyltransferases"/>
    <property type="match status" value="1"/>
</dbReference>
<dbReference type="GeneID" id="7195057"/>
<proteinExistence type="predicted"/>
<dbReference type="AlphaFoldDB" id="B7G8D4"/>
<organism evidence="1 2">
    <name type="scientific">Phaeodactylum tricornutum (strain CCAP 1055/1)</name>
    <dbReference type="NCBI Taxonomy" id="556484"/>
    <lineage>
        <taxon>Eukaryota</taxon>
        <taxon>Sar</taxon>
        <taxon>Stramenopiles</taxon>
        <taxon>Ochrophyta</taxon>
        <taxon>Bacillariophyta</taxon>
        <taxon>Bacillariophyceae</taxon>
        <taxon>Bacillariophycidae</taxon>
        <taxon>Naviculales</taxon>
        <taxon>Phaeodactylaceae</taxon>
        <taxon>Phaeodactylum</taxon>
    </lineage>
</organism>
<gene>
    <name evidence="1" type="ORF">PHATRDRAFT_48788</name>
</gene>
<dbReference type="RefSeq" id="XP_002183449.1">
    <property type="nucleotide sequence ID" value="XM_002183413.1"/>
</dbReference>
<evidence type="ECO:0000313" key="2">
    <source>
        <dbReference type="Proteomes" id="UP000000759"/>
    </source>
</evidence>
<dbReference type="Proteomes" id="UP000000759">
    <property type="component" value="Chromosome 19"/>
</dbReference>
<dbReference type="HOGENOM" id="CLU_658011_0_0_1"/>
<dbReference type="PaxDb" id="2850-Phatr48788"/>
<evidence type="ECO:0000313" key="1">
    <source>
        <dbReference type="EMBL" id="EEC45149.1"/>
    </source>
</evidence>
<sequence length="424" mass="47439">MTFTCRMDPKSVRRYVPEQVSLSDDAPGWLGDDTHCVKGPICWKCKGQKLLRSHEICTVCQGQGRVSPKRADVEGARLDGKITRGRKSSTSWEPIGPTPYALTAELQNEWTQMIRTVSRVKIDVSIDMTEQAEAGENLPLWIPKPGEELCNLVGSWRILQRVGSHRWTTDDLCTAYYALQTAIDSGLNRKQEALRYLDLGTGNGSVLQMTYWALCTNSIQISEAVGVEARSEAVALGRRSLSFNIDSRTQNVRIHHGDFRSVELGQLPFDLITGTPPYFRVDFEIASHENSEEVSAIINQGGMPTSKQSAPARCEFRGGIEAYCEAASKFLTPTKGRFVVCENWLNDKRVAEGAKAASLSIIKRLDVIGRTGKDTLFSVYVMAKEDRLVTNSIEIERLEVRGYDGDWTSTYKRRILNSMNIPYL</sequence>
<dbReference type="EMBL" id="CM000621">
    <property type="protein sequence ID" value="EEC45149.1"/>
    <property type="molecule type" value="Genomic_DNA"/>
</dbReference>
<reference evidence="1 2" key="1">
    <citation type="journal article" date="2008" name="Nature">
        <title>The Phaeodactylum genome reveals the evolutionary history of diatom genomes.</title>
        <authorList>
            <person name="Bowler C."/>
            <person name="Allen A.E."/>
            <person name="Badger J.H."/>
            <person name="Grimwood J."/>
            <person name="Jabbari K."/>
            <person name="Kuo A."/>
            <person name="Maheswari U."/>
            <person name="Martens C."/>
            <person name="Maumus F."/>
            <person name="Otillar R.P."/>
            <person name="Rayko E."/>
            <person name="Salamov A."/>
            <person name="Vandepoele K."/>
            <person name="Beszteri B."/>
            <person name="Gruber A."/>
            <person name="Heijde M."/>
            <person name="Katinka M."/>
            <person name="Mock T."/>
            <person name="Valentin K."/>
            <person name="Verret F."/>
            <person name="Berges J.A."/>
            <person name="Brownlee C."/>
            <person name="Cadoret J.P."/>
            <person name="Chiovitti A."/>
            <person name="Choi C.J."/>
            <person name="Coesel S."/>
            <person name="De Martino A."/>
            <person name="Detter J.C."/>
            <person name="Durkin C."/>
            <person name="Falciatore A."/>
            <person name="Fournet J."/>
            <person name="Haruta M."/>
            <person name="Huysman M.J."/>
            <person name="Jenkins B.D."/>
            <person name="Jiroutova K."/>
            <person name="Jorgensen R.E."/>
            <person name="Joubert Y."/>
            <person name="Kaplan A."/>
            <person name="Kroger N."/>
            <person name="Kroth P.G."/>
            <person name="La Roche J."/>
            <person name="Lindquist E."/>
            <person name="Lommer M."/>
            <person name="Martin-Jezequel V."/>
            <person name="Lopez P.J."/>
            <person name="Lucas S."/>
            <person name="Mangogna M."/>
            <person name="McGinnis K."/>
            <person name="Medlin L.K."/>
            <person name="Montsant A."/>
            <person name="Oudot-Le Secq M.P."/>
            <person name="Napoli C."/>
            <person name="Obornik M."/>
            <person name="Parker M.S."/>
            <person name="Petit J.L."/>
            <person name="Porcel B.M."/>
            <person name="Poulsen N."/>
            <person name="Robison M."/>
            <person name="Rychlewski L."/>
            <person name="Rynearson T.A."/>
            <person name="Schmutz J."/>
            <person name="Shapiro H."/>
            <person name="Siaut M."/>
            <person name="Stanley M."/>
            <person name="Sussman M.R."/>
            <person name="Taylor A.R."/>
            <person name="Vardi A."/>
            <person name="von Dassow P."/>
            <person name="Vyverman W."/>
            <person name="Willis A."/>
            <person name="Wyrwicz L.S."/>
            <person name="Rokhsar D.S."/>
            <person name="Weissenbach J."/>
            <person name="Armbrust E.V."/>
            <person name="Green B.R."/>
            <person name="Van de Peer Y."/>
            <person name="Grigoriev I.V."/>
        </authorList>
    </citation>
    <scope>NUCLEOTIDE SEQUENCE [LARGE SCALE GENOMIC DNA]</scope>
    <source>
        <strain evidence="1 2">CCAP 1055/1</strain>
    </source>
</reference>
<dbReference type="Gene3D" id="3.40.50.150">
    <property type="entry name" value="Vaccinia Virus protein VP39"/>
    <property type="match status" value="1"/>
</dbReference>
<dbReference type="KEGG" id="pti:PHATRDRAFT_48788"/>
<dbReference type="InterPro" id="IPR029063">
    <property type="entry name" value="SAM-dependent_MTases_sf"/>
</dbReference>
<name>B7G8D4_PHATC</name>